<organism evidence="1 2">
    <name type="scientific">Roseburia intestinalis XB6B4</name>
    <dbReference type="NCBI Taxonomy" id="718255"/>
    <lineage>
        <taxon>Bacteria</taxon>
        <taxon>Bacillati</taxon>
        <taxon>Bacillota</taxon>
        <taxon>Clostridia</taxon>
        <taxon>Lachnospirales</taxon>
        <taxon>Lachnospiraceae</taxon>
        <taxon>Roseburia</taxon>
    </lineage>
</organism>
<dbReference type="PATRIC" id="fig|718255.3.peg.3623"/>
<proteinExistence type="predicted"/>
<accession>D4L004</accession>
<reference evidence="1 2" key="2">
    <citation type="submission" date="2010-03" db="EMBL/GenBank/DDBJ databases">
        <authorList>
            <person name="Pajon A."/>
        </authorList>
    </citation>
    <scope>NUCLEOTIDE SEQUENCE [LARGE SCALE GENOMIC DNA]</scope>
    <source>
        <strain evidence="1 2">XB6B4</strain>
    </source>
</reference>
<reference evidence="1 2" key="1">
    <citation type="submission" date="2010-03" db="EMBL/GenBank/DDBJ databases">
        <title>The genome sequence of Roseburia intestinalis XB6B4.</title>
        <authorList>
            <consortium name="metaHIT consortium -- http://www.metahit.eu/"/>
            <person name="Pajon A."/>
            <person name="Turner K."/>
            <person name="Parkhill J."/>
            <person name="Bernalier A."/>
        </authorList>
    </citation>
    <scope>NUCLEOTIDE SEQUENCE [LARGE SCALE GENOMIC DNA]</scope>
    <source>
        <strain evidence="1 2">XB6B4</strain>
    </source>
</reference>
<sequence length="194" mass="22701">MAEYSRRKEIKCMKETMTTQSNMTEVETSRLEKYVERLREQPQWRNQLLIKNGQATFVKNGKVHTCNKIEGYVKLPDMKCVEPIQQIEMSIGFAPKMRMILWKDKKAYFRGYRKANTDGCILFIHAISESYDLLIVDIKDDIPALIAIDDSEIENVNSITYPILEYLIKNSIEVSENVIEEEPYGKGDFDDEWE</sequence>
<protein>
    <submittedName>
        <fullName evidence="1">Uncharacterized protein</fullName>
    </submittedName>
</protein>
<evidence type="ECO:0000313" key="1">
    <source>
        <dbReference type="EMBL" id="CBL12944.1"/>
    </source>
</evidence>
<gene>
    <name evidence="1" type="ORF">RO1_24750</name>
</gene>
<dbReference type="KEGG" id="rix:RO1_24750"/>
<dbReference type="HOGENOM" id="CLU_1401533_0_0_9"/>
<name>D4L004_9FIRM</name>
<dbReference type="Proteomes" id="UP000008953">
    <property type="component" value="Chromosome"/>
</dbReference>
<evidence type="ECO:0000313" key="2">
    <source>
        <dbReference type="Proteomes" id="UP000008953"/>
    </source>
</evidence>
<dbReference type="EMBL" id="FP929050">
    <property type="protein sequence ID" value="CBL12944.1"/>
    <property type="molecule type" value="Genomic_DNA"/>
</dbReference>
<dbReference type="AlphaFoldDB" id="D4L004"/>